<accession>A0ABV9QLH5</accession>
<keyword evidence="1" id="KW-0675">Receptor</keyword>
<gene>
    <name evidence="1" type="ORF">ACFO4R_05455</name>
</gene>
<dbReference type="Pfam" id="PF06153">
    <property type="entry name" value="CdAMP_rec"/>
    <property type="match status" value="1"/>
</dbReference>
<organism evidence="1 2">
    <name type="scientific">Filifactor villosus</name>
    <dbReference type="NCBI Taxonomy" id="29374"/>
    <lineage>
        <taxon>Bacteria</taxon>
        <taxon>Bacillati</taxon>
        <taxon>Bacillota</taxon>
        <taxon>Clostridia</taxon>
        <taxon>Peptostreptococcales</taxon>
        <taxon>Filifactoraceae</taxon>
        <taxon>Filifactor</taxon>
    </lineage>
</organism>
<dbReference type="InterPro" id="IPR010375">
    <property type="entry name" value="CdAMP_rec"/>
</dbReference>
<dbReference type="Gene3D" id="3.30.70.120">
    <property type="match status" value="1"/>
</dbReference>
<keyword evidence="2" id="KW-1185">Reference proteome</keyword>
<dbReference type="SUPFAM" id="SSF54913">
    <property type="entry name" value="GlnB-like"/>
    <property type="match status" value="1"/>
</dbReference>
<dbReference type="PANTHER" id="PTHR38456">
    <property type="entry name" value="CYCLIC DI-AMP RECEPTOR A"/>
    <property type="match status" value="1"/>
</dbReference>
<sequence length="109" mass="12168">MKLVIAIVNKDDTSHLTKDLIKHGFYITTLNTTGGFLRSENHTCLIGVDDDRVDEVMEIIERNCKMRKSIIPGTMADFYPMAGHITVPLEVTVGGATVFVLNVDEFKKL</sequence>
<evidence type="ECO:0000313" key="2">
    <source>
        <dbReference type="Proteomes" id="UP001595916"/>
    </source>
</evidence>
<dbReference type="RefSeq" id="WP_379788036.1">
    <property type="nucleotide sequence ID" value="NZ_JBHSHL010000017.1"/>
</dbReference>
<reference evidence="2" key="1">
    <citation type="journal article" date="2019" name="Int. J. Syst. Evol. Microbiol.">
        <title>The Global Catalogue of Microorganisms (GCM) 10K type strain sequencing project: providing services to taxonomists for standard genome sequencing and annotation.</title>
        <authorList>
            <consortium name="The Broad Institute Genomics Platform"/>
            <consortium name="The Broad Institute Genome Sequencing Center for Infectious Disease"/>
            <person name="Wu L."/>
            <person name="Ma J."/>
        </authorList>
    </citation>
    <scope>NUCLEOTIDE SEQUENCE [LARGE SCALE GENOMIC DNA]</scope>
    <source>
        <strain evidence="2">CCUG 46385</strain>
    </source>
</reference>
<dbReference type="EMBL" id="JBHSHL010000017">
    <property type="protein sequence ID" value="MFC4804526.1"/>
    <property type="molecule type" value="Genomic_DNA"/>
</dbReference>
<name>A0ABV9QLH5_9FIRM</name>
<comment type="caution">
    <text evidence="1">The sequence shown here is derived from an EMBL/GenBank/DDBJ whole genome shotgun (WGS) entry which is preliminary data.</text>
</comment>
<dbReference type="InterPro" id="IPR015867">
    <property type="entry name" value="N-reg_PII/ATP_PRibTrfase_C"/>
</dbReference>
<protein>
    <submittedName>
        <fullName evidence="1">Cyclic-di-AMP receptor</fullName>
    </submittedName>
</protein>
<evidence type="ECO:0000313" key="1">
    <source>
        <dbReference type="EMBL" id="MFC4804526.1"/>
    </source>
</evidence>
<dbReference type="Proteomes" id="UP001595916">
    <property type="component" value="Unassembled WGS sequence"/>
</dbReference>
<dbReference type="InterPro" id="IPR011322">
    <property type="entry name" value="N-reg_PII-like_a/b"/>
</dbReference>
<dbReference type="PANTHER" id="PTHR38456:SF1">
    <property type="entry name" value="CYCLIC DI-AMP RECEPTOR A"/>
    <property type="match status" value="1"/>
</dbReference>
<proteinExistence type="predicted"/>